<sequence>MHETTAGDALTSTNRAYPHDGHVVPLLLGSLLTATLQHQTKSRTVQNATARVAGTKLRTVDAIAEESVRKSIISDVSVLARIEEDGFFFMGICFLQICQVMRCKVSAAETTESLHALAKMEKRRR</sequence>
<name>V9F5F3_PHYNI</name>
<accession>V9F5F3</accession>
<evidence type="ECO:0000313" key="1">
    <source>
        <dbReference type="EMBL" id="ETI46765.1"/>
    </source>
</evidence>
<comment type="caution">
    <text evidence="1">The sequence shown here is derived from an EMBL/GenBank/DDBJ whole genome shotgun (WGS) entry which is preliminary data.</text>
</comment>
<keyword evidence="2" id="KW-1185">Reference proteome</keyword>
<dbReference type="HOGENOM" id="CLU_1997070_0_0_1"/>
<dbReference type="Proteomes" id="UP000018721">
    <property type="component" value="Unassembled WGS sequence"/>
</dbReference>
<dbReference type="EMBL" id="ANIZ01001508">
    <property type="protein sequence ID" value="ETI46765.1"/>
    <property type="molecule type" value="Genomic_DNA"/>
</dbReference>
<organism evidence="1 2">
    <name type="scientific">Phytophthora nicotianae P1569</name>
    <dbReference type="NCBI Taxonomy" id="1317065"/>
    <lineage>
        <taxon>Eukaryota</taxon>
        <taxon>Sar</taxon>
        <taxon>Stramenopiles</taxon>
        <taxon>Oomycota</taxon>
        <taxon>Peronosporomycetes</taxon>
        <taxon>Peronosporales</taxon>
        <taxon>Peronosporaceae</taxon>
        <taxon>Phytophthora</taxon>
    </lineage>
</organism>
<proteinExistence type="predicted"/>
<evidence type="ECO:0000313" key="2">
    <source>
        <dbReference type="Proteomes" id="UP000018721"/>
    </source>
</evidence>
<protein>
    <submittedName>
        <fullName evidence="1">Uncharacterized protein</fullName>
    </submittedName>
</protein>
<gene>
    <name evidence="1" type="ORF">F443_08892</name>
</gene>
<dbReference type="AlphaFoldDB" id="V9F5F3"/>
<reference evidence="1 2" key="1">
    <citation type="submission" date="2013-11" db="EMBL/GenBank/DDBJ databases">
        <title>The Genome Sequence of Phytophthora parasitica P1569.</title>
        <authorList>
            <consortium name="The Broad Institute Genomics Platform"/>
            <person name="Russ C."/>
            <person name="Tyler B."/>
            <person name="Panabieres F."/>
            <person name="Shan W."/>
            <person name="Tripathy S."/>
            <person name="Grunwald N."/>
            <person name="Machado M."/>
            <person name="Johnson C.S."/>
            <person name="Arredondo F."/>
            <person name="Hong C."/>
            <person name="Coffey M."/>
            <person name="Young S.K."/>
            <person name="Zeng Q."/>
            <person name="Gargeya S."/>
            <person name="Fitzgerald M."/>
            <person name="Abouelleil A."/>
            <person name="Alvarado L."/>
            <person name="Chapman S.B."/>
            <person name="Gainer-Dewar J."/>
            <person name="Goldberg J."/>
            <person name="Griggs A."/>
            <person name="Gujja S."/>
            <person name="Hansen M."/>
            <person name="Howarth C."/>
            <person name="Imamovic A."/>
            <person name="Ireland A."/>
            <person name="Larimer J."/>
            <person name="McCowan C."/>
            <person name="Murphy C."/>
            <person name="Pearson M."/>
            <person name="Poon T.W."/>
            <person name="Priest M."/>
            <person name="Roberts A."/>
            <person name="Saif S."/>
            <person name="Shea T."/>
            <person name="Sykes S."/>
            <person name="Wortman J."/>
            <person name="Nusbaum C."/>
            <person name="Birren B."/>
        </authorList>
    </citation>
    <scope>NUCLEOTIDE SEQUENCE [LARGE SCALE GENOMIC DNA]</scope>
    <source>
        <strain evidence="1 2">P1569</strain>
    </source>
</reference>